<sequence>MKYSIVQERAIEGIKVVVDRFGTTRWFTQNEIEGIGYNTLMALVNKNYLEKLYFNHVDYYRVKKV</sequence>
<gene>
    <name evidence="1" type="ORF">MM171A01509_0003</name>
</gene>
<name>A0A6M3LYZ9_9ZZZZ</name>
<proteinExistence type="predicted"/>
<evidence type="ECO:0000313" key="1">
    <source>
        <dbReference type="EMBL" id="QJA98812.1"/>
    </source>
</evidence>
<protein>
    <submittedName>
        <fullName evidence="1">Uncharacterized protein</fullName>
    </submittedName>
</protein>
<dbReference type="EMBL" id="MT143610">
    <property type="protein sequence ID" value="QJA98812.1"/>
    <property type="molecule type" value="Genomic_DNA"/>
</dbReference>
<reference evidence="1" key="1">
    <citation type="submission" date="2020-03" db="EMBL/GenBank/DDBJ databases">
        <title>The deep terrestrial virosphere.</title>
        <authorList>
            <person name="Holmfeldt K."/>
            <person name="Nilsson E."/>
            <person name="Simone D."/>
            <person name="Lopez-Fernandez M."/>
            <person name="Wu X."/>
            <person name="de Brujin I."/>
            <person name="Lundin D."/>
            <person name="Andersson A."/>
            <person name="Bertilsson S."/>
            <person name="Dopson M."/>
        </authorList>
    </citation>
    <scope>NUCLEOTIDE SEQUENCE</scope>
    <source>
        <strain evidence="1">MM171A01509</strain>
    </source>
</reference>
<dbReference type="AlphaFoldDB" id="A0A6M3LYZ9"/>
<accession>A0A6M3LYZ9</accession>
<organism evidence="1">
    <name type="scientific">viral metagenome</name>
    <dbReference type="NCBI Taxonomy" id="1070528"/>
    <lineage>
        <taxon>unclassified sequences</taxon>
        <taxon>metagenomes</taxon>
        <taxon>organismal metagenomes</taxon>
    </lineage>
</organism>